<dbReference type="HOGENOM" id="CLU_045150_1_1_1"/>
<protein>
    <recommendedName>
        <fullName evidence="3">SWIM-type domain-containing protein</fullName>
    </recommendedName>
</protein>
<dbReference type="OrthoDB" id="5413281at2759"/>
<keyword evidence="1" id="KW-0862">Zinc</keyword>
<dbReference type="InParanoid" id="E4ZGT8"/>
<evidence type="ECO:0000313" key="4">
    <source>
        <dbReference type="EMBL" id="CBX90508.1"/>
    </source>
</evidence>
<evidence type="ECO:0000256" key="1">
    <source>
        <dbReference type="PROSITE-ProRule" id="PRU00325"/>
    </source>
</evidence>
<reference evidence="5" key="1">
    <citation type="journal article" date="2011" name="Nat. Commun.">
        <title>Effector diversification within compartments of the Leptosphaeria maculans genome affected by Repeat-Induced Point mutations.</title>
        <authorList>
            <person name="Rouxel T."/>
            <person name="Grandaubert J."/>
            <person name="Hane J.K."/>
            <person name="Hoede C."/>
            <person name="van de Wouw A.P."/>
            <person name="Couloux A."/>
            <person name="Dominguez V."/>
            <person name="Anthouard V."/>
            <person name="Bally P."/>
            <person name="Bourras S."/>
            <person name="Cozijnsen A.J."/>
            <person name="Ciuffetti L.M."/>
            <person name="Degrave A."/>
            <person name="Dilmaghani A."/>
            <person name="Duret L."/>
            <person name="Fudal I."/>
            <person name="Goodwin S.B."/>
            <person name="Gout L."/>
            <person name="Glaser N."/>
            <person name="Linglin J."/>
            <person name="Kema G.H.J."/>
            <person name="Lapalu N."/>
            <person name="Lawrence C.B."/>
            <person name="May K."/>
            <person name="Meyer M."/>
            <person name="Ollivier B."/>
            <person name="Poulain J."/>
            <person name="Schoch C.L."/>
            <person name="Simon A."/>
            <person name="Spatafora J.W."/>
            <person name="Stachowiak A."/>
            <person name="Turgeon B.G."/>
            <person name="Tyler B.M."/>
            <person name="Vincent D."/>
            <person name="Weissenbach J."/>
            <person name="Amselem J."/>
            <person name="Quesneville H."/>
            <person name="Oliver R.P."/>
            <person name="Wincker P."/>
            <person name="Balesdent M.-H."/>
            <person name="Howlett B.J."/>
        </authorList>
    </citation>
    <scope>NUCLEOTIDE SEQUENCE [LARGE SCALE GENOMIC DNA]</scope>
    <source>
        <strain evidence="5">JN3 / isolate v23.1.3 / race Av1-4-5-6-7-8</strain>
    </source>
</reference>
<dbReference type="GeneID" id="13292273"/>
<dbReference type="eggNOG" id="ENOG502S54P">
    <property type="taxonomic scope" value="Eukaryota"/>
</dbReference>
<accession>E4ZGT8</accession>
<sequence>MADGTDESLQPSTLTACRRPSLPVAPSRFDKSGQHCSAGPVITTASLASGLEARLVPLWQAALPVERVSSSVGRNWNCLAENDAITLVQPSTRLRELAGVSAFTGLFACLPVTKTEEDMVGRQRNNAHDAVLGAGSLPAMPLTTATLPTARQFVTQLLNSLSALSLTEDAAAASVAVGNPLQNASDQVKKQFLALQVLFPNEFIPALDLLDRRLVTRFHICNADDNNEETNNDRTSDTSAQQNHPRQQHPRSPTTIQQDHTMTDFNPDQLPSPDTEIPLPNPNIHNPTTNTIYYVQSAAPPRPTRFSTSIDTTIFYQVRLTAWNCSCPAFAFNAFPADISSIPNSNTTPNLSHPAFIPTPTTQSPTLFGGVSLDMGMPPVCKHLLACVLAEKCDGLFGRFVCEKKGGVGEAAGWAAGWGE</sequence>
<feature type="domain" description="SWIM-type" evidence="3">
    <location>
        <begin position="316"/>
        <end position="392"/>
    </location>
</feature>
<dbReference type="PROSITE" id="PS50966">
    <property type="entry name" value="ZF_SWIM"/>
    <property type="match status" value="1"/>
</dbReference>
<dbReference type="EMBL" id="FP929064">
    <property type="protein sequence ID" value="CBX90508.1"/>
    <property type="molecule type" value="Genomic_DNA"/>
</dbReference>
<evidence type="ECO:0000256" key="2">
    <source>
        <dbReference type="SAM" id="MobiDB-lite"/>
    </source>
</evidence>
<feature type="compositionally biased region" description="Polar residues" evidence="2">
    <location>
        <begin position="239"/>
        <end position="266"/>
    </location>
</feature>
<dbReference type="STRING" id="985895.E4ZGT8"/>
<dbReference type="OMA" id="MYVEERI"/>
<organism evidence="4 5">
    <name type="scientific">Leptosphaeria maculans (strain JN3 / isolate v23.1.3 / race Av1-4-5-6-7-8)</name>
    <name type="common">Blackleg fungus</name>
    <name type="synonym">Phoma lingam</name>
    <dbReference type="NCBI Taxonomy" id="985895"/>
    <lineage>
        <taxon>Eukaryota</taxon>
        <taxon>Fungi</taxon>
        <taxon>Dikarya</taxon>
        <taxon>Ascomycota</taxon>
        <taxon>Pezizomycotina</taxon>
        <taxon>Dothideomycetes</taxon>
        <taxon>Pleosporomycetidae</taxon>
        <taxon>Pleosporales</taxon>
        <taxon>Pleosporineae</taxon>
        <taxon>Leptosphaeriaceae</taxon>
        <taxon>Plenodomus</taxon>
        <taxon>Plenodomus lingam/Leptosphaeria maculans species complex</taxon>
    </lineage>
</organism>
<keyword evidence="1" id="KW-0863">Zinc-finger</keyword>
<feature type="region of interest" description="Disordered" evidence="2">
    <location>
        <begin position="224"/>
        <end position="285"/>
    </location>
</feature>
<keyword evidence="1" id="KW-0479">Metal-binding</keyword>
<dbReference type="AlphaFoldDB" id="E4ZGT8"/>
<dbReference type="Proteomes" id="UP000002668">
    <property type="component" value="Genome"/>
</dbReference>
<name>E4ZGT8_LEPMJ</name>
<evidence type="ECO:0000313" key="5">
    <source>
        <dbReference type="Proteomes" id="UP000002668"/>
    </source>
</evidence>
<dbReference type="InterPro" id="IPR007527">
    <property type="entry name" value="Znf_SWIM"/>
</dbReference>
<gene>
    <name evidence="4" type="ORF">LEMA_P066340.1</name>
</gene>
<dbReference type="GO" id="GO:0008270">
    <property type="term" value="F:zinc ion binding"/>
    <property type="evidence" value="ECO:0007669"/>
    <property type="project" value="UniProtKB-KW"/>
</dbReference>
<proteinExistence type="predicted"/>
<evidence type="ECO:0000259" key="3">
    <source>
        <dbReference type="PROSITE" id="PS50966"/>
    </source>
</evidence>
<dbReference type="VEuPathDB" id="FungiDB:LEMA_P066340.1"/>
<keyword evidence="5" id="KW-1185">Reference proteome</keyword>